<accession>A0A024TER7</accession>
<sequence>MQRRAQLLRPFLRRSMATVKAAGFPARRVTQHAVVATSNARPRPNLVPPLAALVAVATGATCADGKKGDSAAAYVNWSATHECHPIRVYEPDSVAEVESIVAFHHLQKTKLRPMGSGVSPNGLGFSDESILVLSRLDRILHIDEAKQQVTVEGGVVVGDLLAQLRTHGLTLQNVASIREQTVAGVTQAGCHGTGARIPTMEEQIVSMDIVTPAGGRVTLSDPLDPRFQLAKCGLGALGIVTQLTLQCVPRHYLVEHTELISTSQLRQVHLDLLKSNQHVRYMWLPYTDSVVVVTSNPSQSPTLPPTEPQVPPNLDHRLRPLRVLYADLTRSPPPTSWRFTQLRDALYALDPLNAAHIARISQVEVEYWRRSQGTRVALSDDVVGFDCGGQQLVSEVAFPISKDHLDLDFMDALLARIQANQVPAHTPIEQRWTARSRAALSPAQSTDAAAVFSWVGIILYLQDGGDEAPGARDATRKYFGKYSNLLEDVMAPYGATEHWAKLEVTSKSAVEIDAIRQRLRARFAAWEAFKALRNEWDPHHVLSNEIVDVLMG</sequence>
<dbReference type="Pfam" id="PF04030">
    <property type="entry name" value="ALO"/>
    <property type="match status" value="1"/>
</dbReference>
<dbReference type="PANTHER" id="PTHR43762:SF1">
    <property type="entry name" value="D-ARABINONO-1,4-LACTONE OXIDASE"/>
    <property type="match status" value="1"/>
</dbReference>
<dbReference type="SUPFAM" id="SSF56176">
    <property type="entry name" value="FAD-binding/transporter-associated domain-like"/>
    <property type="match status" value="1"/>
</dbReference>
<dbReference type="InterPro" id="IPR016167">
    <property type="entry name" value="FAD-bd_PCMH_sub1"/>
</dbReference>
<evidence type="ECO:0000313" key="3">
    <source>
        <dbReference type="EMBL" id="ETV92494.1"/>
    </source>
</evidence>
<dbReference type="OrthoDB" id="610608at2759"/>
<dbReference type="GO" id="GO:0016020">
    <property type="term" value="C:membrane"/>
    <property type="evidence" value="ECO:0007669"/>
    <property type="project" value="InterPro"/>
</dbReference>
<organism evidence="3">
    <name type="scientific">Aphanomyces invadans</name>
    <dbReference type="NCBI Taxonomy" id="157072"/>
    <lineage>
        <taxon>Eukaryota</taxon>
        <taxon>Sar</taxon>
        <taxon>Stramenopiles</taxon>
        <taxon>Oomycota</taxon>
        <taxon>Saprolegniomycetes</taxon>
        <taxon>Saprolegniales</taxon>
        <taxon>Verrucalvaceae</taxon>
        <taxon>Aphanomyces</taxon>
    </lineage>
</organism>
<dbReference type="PIRSF" id="PIRSF000136">
    <property type="entry name" value="LGO_GLO"/>
    <property type="match status" value="1"/>
</dbReference>
<dbReference type="RefSeq" id="XP_008878801.1">
    <property type="nucleotide sequence ID" value="XM_008880579.1"/>
</dbReference>
<dbReference type="Pfam" id="PF01565">
    <property type="entry name" value="FAD_binding_4"/>
    <property type="match status" value="1"/>
</dbReference>
<dbReference type="STRING" id="157072.A0A024TER7"/>
<protein>
    <submittedName>
        <fullName evidence="3">Galactonolactone dehydrogenase</fullName>
    </submittedName>
</protein>
<dbReference type="Gene3D" id="3.30.465.10">
    <property type="match status" value="1"/>
</dbReference>
<dbReference type="InterPro" id="IPR007173">
    <property type="entry name" value="ALO_C"/>
</dbReference>
<evidence type="ECO:0000259" key="2">
    <source>
        <dbReference type="PROSITE" id="PS51387"/>
    </source>
</evidence>
<keyword evidence="1" id="KW-0560">Oxidoreductase</keyword>
<name>A0A024TER7_9STRA</name>
<dbReference type="InterPro" id="IPR006094">
    <property type="entry name" value="Oxid_FAD_bind_N"/>
</dbReference>
<proteinExistence type="predicted"/>
<feature type="domain" description="FAD-binding PCMH-type" evidence="2">
    <location>
        <begin position="81"/>
        <end position="250"/>
    </location>
</feature>
<evidence type="ECO:0000256" key="1">
    <source>
        <dbReference type="ARBA" id="ARBA00023002"/>
    </source>
</evidence>
<dbReference type="Gene3D" id="3.30.43.10">
    <property type="entry name" value="Uridine Diphospho-n-acetylenolpyruvylglucosamine Reductase, domain 2"/>
    <property type="match status" value="1"/>
</dbReference>
<dbReference type="PANTHER" id="PTHR43762">
    <property type="entry name" value="L-GULONOLACTONE OXIDASE"/>
    <property type="match status" value="1"/>
</dbReference>
<dbReference type="EMBL" id="KI913999">
    <property type="protein sequence ID" value="ETV92494.1"/>
    <property type="molecule type" value="Genomic_DNA"/>
</dbReference>
<dbReference type="GO" id="GO:0003885">
    <property type="term" value="F:D-arabinono-1,4-lactone oxidase activity"/>
    <property type="evidence" value="ECO:0007669"/>
    <property type="project" value="InterPro"/>
</dbReference>
<dbReference type="PROSITE" id="PS51387">
    <property type="entry name" value="FAD_PCMH"/>
    <property type="match status" value="1"/>
</dbReference>
<dbReference type="VEuPathDB" id="FungiDB:H310_13180"/>
<reference evidence="3" key="1">
    <citation type="submission" date="2013-12" db="EMBL/GenBank/DDBJ databases">
        <title>The Genome Sequence of Aphanomyces invadans NJM9701.</title>
        <authorList>
            <consortium name="The Broad Institute Genomics Platform"/>
            <person name="Russ C."/>
            <person name="Tyler B."/>
            <person name="van West P."/>
            <person name="Dieguez-Uribeondo J."/>
            <person name="Young S.K."/>
            <person name="Zeng Q."/>
            <person name="Gargeya S."/>
            <person name="Fitzgerald M."/>
            <person name="Abouelleil A."/>
            <person name="Alvarado L."/>
            <person name="Chapman S.B."/>
            <person name="Gainer-Dewar J."/>
            <person name="Goldberg J."/>
            <person name="Griggs A."/>
            <person name="Gujja S."/>
            <person name="Hansen M."/>
            <person name="Howarth C."/>
            <person name="Imamovic A."/>
            <person name="Ireland A."/>
            <person name="Larimer J."/>
            <person name="McCowan C."/>
            <person name="Murphy C."/>
            <person name="Pearson M."/>
            <person name="Poon T.W."/>
            <person name="Priest M."/>
            <person name="Roberts A."/>
            <person name="Saif S."/>
            <person name="Shea T."/>
            <person name="Sykes S."/>
            <person name="Wortman J."/>
            <person name="Nusbaum C."/>
            <person name="Birren B."/>
        </authorList>
    </citation>
    <scope>NUCLEOTIDE SEQUENCE [LARGE SCALE GENOMIC DNA]</scope>
    <source>
        <strain evidence="3">NJM9701</strain>
    </source>
</reference>
<dbReference type="GO" id="GO:0071949">
    <property type="term" value="F:FAD binding"/>
    <property type="evidence" value="ECO:0007669"/>
    <property type="project" value="InterPro"/>
</dbReference>
<dbReference type="InterPro" id="IPR010031">
    <property type="entry name" value="FAD_lactone_oxidase-like"/>
</dbReference>
<dbReference type="eggNOG" id="KOG4730">
    <property type="taxonomic scope" value="Eukaryota"/>
</dbReference>
<dbReference type="AlphaFoldDB" id="A0A024TER7"/>
<dbReference type="InterPro" id="IPR016169">
    <property type="entry name" value="FAD-bd_PCMH_sub2"/>
</dbReference>
<dbReference type="GeneID" id="20090230"/>
<dbReference type="Gene3D" id="3.30.70.2520">
    <property type="match status" value="1"/>
</dbReference>
<dbReference type="InterPro" id="IPR036318">
    <property type="entry name" value="FAD-bd_PCMH-like_sf"/>
</dbReference>
<dbReference type="InterPro" id="IPR016166">
    <property type="entry name" value="FAD-bd_PCMH"/>
</dbReference>
<gene>
    <name evidence="3" type="ORF">H310_13180</name>
</gene>